<protein>
    <submittedName>
        <fullName evidence="2">DNA binding protein containing RHH/copG family domain</fullName>
    </submittedName>
</protein>
<dbReference type="Proteomes" id="UP000185744">
    <property type="component" value="Unassembled WGS sequence"/>
</dbReference>
<evidence type="ECO:0000256" key="1">
    <source>
        <dbReference type="ARBA" id="ARBA00022649"/>
    </source>
</evidence>
<dbReference type="STRING" id="1903181.BTN85_2077"/>
<proteinExistence type="predicted"/>
<evidence type="ECO:0000313" key="3">
    <source>
        <dbReference type="Proteomes" id="UP000185744"/>
    </source>
</evidence>
<name>A0A1Q6DSX0_METT1</name>
<reference evidence="2" key="1">
    <citation type="submission" date="2016-12" db="EMBL/GenBank/DDBJ databases">
        <title>Discovery of methanogenic haloarchaea.</title>
        <authorList>
            <person name="Sorokin D.Y."/>
            <person name="Makarova K.S."/>
            <person name="Abbas B."/>
            <person name="Ferrer M."/>
            <person name="Golyshin P.N."/>
        </authorList>
    </citation>
    <scope>NUCLEOTIDE SEQUENCE [LARGE SCALE GENOMIC DNA]</scope>
    <source>
        <strain evidence="2">HMET1</strain>
    </source>
</reference>
<organism evidence="2 3">
    <name type="scientific">Methanohalarchaeum thermophilum</name>
    <dbReference type="NCBI Taxonomy" id="1903181"/>
    <lineage>
        <taxon>Archaea</taxon>
        <taxon>Methanobacteriati</taxon>
        <taxon>Methanobacteriota</taxon>
        <taxon>Methanonatronarchaeia</taxon>
        <taxon>Methanonatronarchaeales</taxon>
        <taxon>Methanonatronarchaeaceae</taxon>
        <taxon>Candidatus Methanohalarchaeum</taxon>
    </lineage>
</organism>
<evidence type="ECO:0000313" key="2">
    <source>
        <dbReference type="EMBL" id="OKY77427.1"/>
    </source>
</evidence>
<accession>A0A1Q6DSX0</accession>
<gene>
    <name evidence="2" type="ORF">BTN85_2077</name>
</gene>
<dbReference type="Pfam" id="PF02697">
    <property type="entry name" value="VAPB_antitox"/>
    <property type="match status" value="1"/>
</dbReference>
<dbReference type="InParanoid" id="A0A1Q6DSX0"/>
<sequence>MPSKNISIKEEAYKRLKELKDKEKSFSDVILELTEKNKKDFSNIIGKNIDISWEEIKETRKRTEEDEDREKLLFRH</sequence>
<dbReference type="InterPro" id="IPR003847">
    <property type="entry name" value="Put_antitoxin"/>
</dbReference>
<dbReference type="AlphaFoldDB" id="A0A1Q6DSX0"/>
<keyword evidence="3" id="KW-1185">Reference proteome</keyword>
<keyword evidence="1" id="KW-1277">Toxin-antitoxin system</keyword>
<dbReference type="EMBL" id="MSDW01000002">
    <property type="protein sequence ID" value="OKY77427.1"/>
    <property type="molecule type" value="Genomic_DNA"/>
</dbReference>
<comment type="caution">
    <text evidence="2">The sequence shown here is derived from an EMBL/GenBank/DDBJ whole genome shotgun (WGS) entry which is preliminary data.</text>
</comment>